<comment type="caution">
    <text evidence="1">The sequence shown here is derived from an EMBL/GenBank/DDBJ whole genome shotgun (WGS) entry which is preliminary data.</text>
</comment>
<evidence type="ECO:0000313" key="2">
    <source>
        <dbReference type="Proteomes" id="UP000223445"/>
    </source>
</evidence>
<organism evidence="1 2">
    <name type="scientific">Bacillus thuringiensis</name>
    <dbReference type="NCBI Taxonomy" id="1428"/>
    <lineage>
        <taxon>Bacteria</taxon>
        <taxon>Bacillati</taxon>
        <taxon>Bacillota</taxon>
        <taxon>Bacilli</taxon>
        <taxon>Bacillales</taxon>
        <taxon>Bacillaceae</taxon>
        <taxon>Bacillus</taxon>
        <taxon>Bacillus cereus group</taxon>
    </lineage>
</organism>
<sequence>MDNPNKDKTCFIITPIGDDQSDIRRAADGVIDAVIVPALCEMGFDEENIKVAHRMPSPGSINKQVISSVLECDLAVANLTNLNPNVMYELAIRHAARKPVVQICQKGTRLPFDITEERTIFYTNDMAGVIELNNNFKDMVQEAIADEEPDNPIYRVVESNSIMKNVDETDPSRYMLNRIDSLENNLSDLINTLNNSNRNSNNVNNISGVHIGSKSRKKYGFKVRIDNSIISNEEVSKLVHKFYIDNPNAIFELSMENNTTTGVANISVNTHEPGAISLVREYFLGQEGITSYDDARVKVSLF</sequence>
<proteinExistence type="predicted"/>
<evidence type="ECO:0008006" key="3">
    <source>
        <dbReference type="Google" id="ProtNLM"/>
    </source>
</evidence>
<reference evidence="1 2" key="1">
    <citation type="submission" date="2017-09" db="EMBL/GenBank/DDBJ databases">
        <title>Large-scale bioinformatics analysis of Bacillus genomes uncovers conserved roles of natural products in bacterial physiology.</title>
        <authorList>
            <consortium name="Agbiome Team Llc"/>
            <person name="Bleich R.M."/>
            <person name="Grubbs K.J."/>
            <person name="Santa Maria K.C."/>
            <person name="Allen S.E."/>
            <person name="Farag S."/>
            <person name="Shank E.A."/>
            <person name="Bowers A."/>
        </authorList>
    </citation>
    <scope>NUCLEOTIDE SEQUENCE [LARGE SCALE GENOMIC DNA]</scope>
    <source>
        <strain evidence="1 2">AFS030179</strain>
    </source>
</reference>
<accession>A0AB36VB76</accession>
<protein>
    <recommendedName>
        <fullName evidence="3">Nucleoside 2-deoxyribosyltransferase</fullName>
    </recommendedName>
</protein>
<dbReference type="EMBL" id="NUPM01000007">
    <property type="protein sequence ID" value="PGZ03326.1"/>
    <property type="molecule type" value="Genomic_DNA"/>
</dbReference>
<evidence type="ECO:0000313" key="1">
    <source>
        <dbReference type="EMBL" id="PGZ03326.1"/>
    </source>
</evidence>
<dbReference type="Proteomes" id="UP000223445">
    <property type="component" value="Unassembled WGS sequence"/>
</dbReference>
<dbReference type="Gene3D" id="3.40.50.450">
    <property type="match status" value="1"/>
</dbReference>
<gene>
    <name evidence="1" type="ORF">COE48_13530</name>
</gene>
<dbReference type="AlphaFoldDB" id="A0AB36VB76"/>
<name>A0AB36VB76_BACTU</name>
<dbReference type="RefSeq" id="WP_098684132.1">
    <property type="nucleotide sequence ID" value="NZ_JBNNPI010000002.1"/>
</dbReference>